<organism evidence="1 2">
    <name type="scientific">Brucella grignonensis</name>
    <dbReference type="NCBI Taxonomy" id="94627"/>
    <lineage>
        <taxon>Bacteria</taxon>
        <taxon>Pseudomonadati</taxon>
        <taxon>Pseudomonadota</taxon>
        <taxon>Alphaproteobacteria</taxon>
        <taxon>Hyphomicrobiales</taxon>
        <taxon>Brucellaceae</taxon>
        <taxon>Brucella/Ochrobactrum group</taxon>
        <taxon>Brucella</taxon>
    </lineage>
</organism>
<dbReference type="EMBL" id="NNRL01000151">
    <property type="protein sequence ID" value="OYR16477.1"/>
    <property type="molecule type" value="Genomic_DNA"/>
</dbReference>
<name>A0A256FNR2_9HYPH</name>
<evidence type="ECO:0000313" key="1">
    <source>
        <dbReference type="EMBL" id="OYR16477.1"/>
    </source>
</evidence>
<dbReference type="AlphaFoldDB" id="A0A256FNR2"/>
<sequence length="39" mass="4412">MPVLTTFVDWDLLIGNSGKADPEILQQRQSSALLRGRRE</sequence>
<evidence type="ECO:0000313" key="2">
    <source>
        <dbReference type="Proteomes" id="UP000216478"/>
    </source>
</evidence>
<dbReference type="Proteomes" id="UP000216478">
    <property type="component" value="Unassembled WGS sequence"/>
</dbReference>
<keyword evidence="2" id="KW-1185">Reference proteome</keyword>
<reference evidence="1 2" key="1">
    <citation type="submission" date="2017-07" db="EMBL/GenBank/DDBJ databases">
        <title>Phylogenetic study on the rhizospheric bacterium Ochrobactrum sp. A44.</title>
        <authorList>
            <person name="Krzyzanowska D.M."/>
            <person name="Ossowicki A."/>
            <person name="Rajewska M."/>
            <person name="Maciag T."/>
            <person name="Kaczynski Z."/>
            <person name="Czerwicka M."/>
            <person name="Jafra S."/>
        </authorList>
    </citation>
    <scope>NUCLEOTIDE SEQUENCE [LARGE SCALE GENOMIC DNA]</scope>
    <source>
        <strain evidence="1 2">OgA9a</strain>
    </source>
</reference>
<proteinExistence type="predicted"/>
<accession>A0A256FNR2</accession>
<comment type="caution">
    <text evidence="1">The sequence shown here is derived from an EMBL/GenBank/DDBJ whole genome shotgun (WGS) entry which is preliminary data.</text>
</comment>
<protein>
    <submittedName>
        <fullName evidence="1">Uncharacterized protein</fullName>
    </submittedName>
</protein>
<gene>
    <name evidence="1" type="ORF">CEV33_4487</name>
</gene>